<evidence type="ECO:0000256" key="1">
    <source>
        <dbReference type="SAM" id="MobiDB-lite"/>
    </source>
</evidence>
<evidence type="ECO:0000313" key="2">
    <source>
        <dbReference type="EMBL" id="KAK7012395.1"/>
    </source>
</evidence>
<comment type="caution">
    <text evidence="2">The sequence shown here is derived from an EMBL/GenBank/DDBJ whole genome shotgun (WGS) entry which is preliminary data.</text>
</comment>
<feature type="region of interest" description="Disordered" evidence="1">
    <location>
        <begin position="124"/>
        <end position="212"/>
    </location>
</feature>
<evidence type="ECO:0000313" key="3">
    <source>
        <dbReference type="Proteomes" id="UP001362999"/>
    </source>
</evidence>
<organism evidence="2 3">
    <name type="scientific">Favolaschia claudopus</name>
    <dbReference type="NCBI Taxonomy" id="2862362"/>
    <lineage>
        <taxon>Eukaryota</taxon>
        <taxon>Fungi</taxon>
        <taxon>Dikarya</taxon>
        <taxon>Basidiomycota</taxon>
        <taxon>Agaricomycotina</taxon>
        <taxon>Agaricomycetes</taxon>
        <taxon>Agaricomycetidae</taxon>
        <taxon>Agaricales</taxon>
        <taxon>Marasmiineae</taxon>
        <taxon>Mycenaceae</taxon>
        <taxon>Favolaschia</taxon>
    </lineage>
</organism>
<protein>
    <submittedName>
        <fullName evidence="2">Uncharacterized protein</fullName>
    </submittedName>
</protein>
<reference evidence="2 3" key="1">
    <citation type="journal article" date="2024" name="J Genomics">
        <title>Draft genome sequencing and assembly of Favolaschia claudopus CIRM-BRFM 2984 isolated from oak limbs.</title>
        <authorList>
            <person name="Navarro D."/>
            <person name="Drula E."/>
            <person name="Chaduli D."/>
            <person name="Cazenave R."/>
            <person name="Ahrendt S."/>
            <person name="Wang J."/>
            <person name="Lipzen A."/>
            <person name="Daum C."/>
            <person name="Barry K."/>
            <person name="Grigoriev I.V."/>
            <person name="Favel A."/>
            <person name="Rosso M.N."/>
            <person name="Martin F."/>
        </authorList>
    </citation>
    <scope>NUCLEOTIDE SEQUENCE [LARGE SCALE GENOMIC DNA]</scope>
    <source>
        <strain evidence="2 3">CIRM-BRFM 2984</strain>
    </source>
</reference>
<dbReference type="EMBL" id="JAWWNJ010000065">
    <property type="protein sequence ID" value="KAK7012395.1"/>
    <property type="molecule type" value="Genomic_DNA"/>
</dbReference>
<dbReference type="AlphaFoldDB" id="A0AAW0AI40"/>
<name>A0AAW0AI40_9AGAR</name>
<dbReference type="Proteomes" id="UP001362999">
    <property type="component" value="Unassembled WGS sequence"/>
</dbReference>
<keyword evidence="3" id="KW-1185">Reference proteome</keyword>
<gene>
    <name evidence="2" type="ORF">R3P38DRAFT_3209666</name>
</gene>
<feature type="compositionally biased region" description="Low complexity" evidence="1">
    <location>
        <begin position="148"/>
        <end position="160"/>
    </location>
</feature>
<feature type="compositionally biased region" description="Low complexity" evidence="1">
    <location>
        <begin position="175"/>
        <end position="185"/>
    </location>
</feature>
<feature type="compositionally biased region" description="Acidic residues" evidence="1">
    <location>
        <begin position="138"/>
        <end position="147"/>
    </location>
</feature>
<accession>A0AAW0AI40</accession>
<sequence>MPPKDAANWTKNPQDLPNLLAFFSEQRARIGETGNWPQTVLNEAVVKTASFGPPTKGGPKTDKAIDGKWKALRKLYDYILQVKQKTYIGASGWTFTDEGGFNVNDDNRDAWNGRTLTLNLSPIRVGRRPVTSQPQFQGDDDDDDDDNSSQSQPFSQWSQSNYGDSQPPNTDHEGASQPPVSQQAPPTVPATPSLPKRPASDDVPPPWSNKRNKITGPEAIWGLKGSVDVCHVSYQKNRRGPELAVQDADAGHISISERARLSIMFGRD</sequence>
<proteinExistence type="predicted"/>